<dbReference type="EMBL" id="FLOB01000003">
    <property type="protein sequence ID" value="SBS29955.1"/>
    <property type="molecule type" value="Genomic_DNA"/>
</dbReference>
<keyword evidence="3" id="KW-1185">Reference proteome</keyword>
<name>A0A1A8TBD3_9GAMM</name>
<feature type="transmembrane region" description="Helical" evidence="1">
    <location>
        <begin position="21"/>
        <end position="39"/>
    </location>
</feature>
<protein>
    <recommendedName>
        <fullName evidence="4">Polyketide cyclase / dehydrase and lipid transport</fullName>
    </recommendedName>
</protein>
<proteinExistence type="predicted"/>
<dbReference type="InterPro" id="IPR023393">
    <property type="entry name" value="START-like_dom_sf"/>
</dbReference>
<evidence type="ECO:0000313" key="3">
    <source>
        <dbReference type="Proteomes" id="UP000092544"/>
    </source>
</evidence>
<sequence length="189" mass="20830">MASKKSKASEHPKALYKLRTVTRISAFVILAVVIVGLLLPTNYKVERSVTIDSSKQTVMTVLLDGNALPNWMYISDGRVEAFNGVYTKGRSATIHYNKTDKVGSLTITSIGNNQLTFDVKPKPEVDVVRNVIRLQSIGGKTKVDWLIQGKLRAGLLSPYVALLANRIAGSNFERSLDRLKDIVETKVGQ</sequence>
<dbReference type="STRING" id="1792290.MSP8886_01650"/>
<evidence type="ECO:0000256" key="1">
    <source>
        <dbReference type="SAM" id="Phobius"/>
    </source>
</evidence>
<reference evidence="2 3" key="1">
    <citation type="submission" date="2016-06" db="EMBL/GenBank/DDBJ databases">
        <authorList>
            <person name="Kjaerup R.B."/>
            <person name="Dalgaard T.S."/>
            <person name="Juul-Madsen H.R."/>
        </authorList>
    </citation>
    <scope>NUCLEOTIDE SEQUENCE [LARGE SCALE GENOMIC DNA]</scope>
    <source>
        <strain evidence="2 3">CECT 8886</strain>
    </source>
</reference>
<accession>A0A1A8TBD3</accession>
<organism evidence="2 3">
    <name type="scientific">Marinomonas spartinae</name>
    <dbReference type="NCBI Taxonomy" id="1792290"/>
    <lineage>
        <taxon>Bacteria</taxon>
        <taxon>Pseudomonadati</taxon>
        <taxon>Pseudomonadota</taxon>
        <taxon>Gammaproteobacteria</taxon>
        <taxon>Oceanospirillales</taxon>
        <taxon>Oceanospirillaceae</taxon>
        <taxon>Marinomonas</taxon>
    </lineage>
</organism>
<keyword evidence="1" id="KW-0812">Transmembrane</keyword>
<dbReference type="OrthoDB" id="9807923at2"/>
<gene>
    <name evidence="2" type="ORF">MSP8886_01650</name>
</gene>
<dbReference type="Proteomes" id="UP000092544">
    <property type="component" value="Unassembled WGS sequence"/>
</dbReference>
<keyword evidence="1" id="KW-1133">Transmembrane helix</keyword>
<evidence type="ECO:0000313" key="2">
    <source>
        <dbReference type="EMBL" id="SBS29955.1"/>
    </source>
</evidence>
<keyword evidence="1" id="KW-0472">Membrane</keyword>
<evidence type="ECO:0008006" key="4">
    <source>
        <dbReference type="Google" id="ProtNLM"/>
    </source>
</evidence>
<dbReference type="Gene3D" id="3.30.530.20">
    <property type="match status" value="1"/>
</dbReference>
<dbReference type="SUPFAM" id="SSF55961">
    <property type="entry name" value="Bet v1-like"/>
    <property type="match status" value="1"/>
</dbReference>
<dbReference type="AlphaFoldDB" id="A0A1A8TBD3"/>